<feature type="transmembrane region" description="Helical" evidence="8">
    <location>
        <begin position="379"/>
        <end position="399"/>
    </location>
</feature>
<dbReference type="PANTHER" id="PTHR23513:SF11">
    <property type="entry name" value="STAPHYLOFERRIN A TRANSPORTER"/>
    <property type="match status" value="1"/>
</dbReference>
<dbReference type="InterPro" id="IPR010290">
    <property type="entry name" value="TM_effector"/>
</dbReference>
<evidence type="ECO:0000313" key="11">
    <source>
        <dbReference type="Proteomes" id="UP000734823"/>
    </source>
</evidence>
<evidence type="ECO:0000256" key="4">
    <source>
        <dbReference type="ARBA" id="ARBA00022692"/>
    </source>
</evidence>
<feature type="transmembrane region" description="Helical" evidence="8">
    <location>
        <begin position="321"/>
        <end position="339"/>
    </location>
</feature>
<reference evidence="10 11" key="1">
    <citation type="submission" date="2020-06" db="EMBL/GenBank/DDBJ databases">
        <title>Actinokineospora xiongansis sp. nov., isolated from soil of Baiyangdian.</title>
        <authorList>
            <person name="Zhang X."/>
        </authorList>
    </citation>
    <scope>NUCLEOTIDE SEQUENCE [LARGE SCALE GENOMIC DNA]</scope>
    <source>
        <strain evidence="10 11">HBU206404</strain>
    </source>
</reference>
<name>A0ABR7L3G6_9PSEU</name>
<keyword evidence="3" id="KW-1003">Cell membrane</keyword>
<feature type="compositionally biased region" description="Pro residues" evidence="7">
    <location>
        <begin position="19"/>
        <end position="31"/>
    </location>
</feature>
<evidence type="ECO:0000259" key="9">
    <source>
        <dbReference type="PROSITE" id="PS50850"/>
    </source>
</evidence>
<keyword evidence="6 8" id="KW-0472">Membrane</keyword>
<keyword evidence="2" id="KW-0813">Transport</keyword>
<evidence type="ECO:0000256" key="2">
    <source>
        <dbReference type="ARBA" id="ARBA00022448"/>
    </source>
</evidence>
<organism evidence="10 11">
    <name type="scientific">Actinokineospora xionganensis</name>
    <dbReference type="NCBI Taxonomy" id="2684470"/>
    <lineage>
        <taxon>Bacteria</taxon>
        <taxon>Bacillati</taxon>
        <taxon>Actinomycetota</taxon>
        <taxon>Actinomycetes</taxon>
        <taxon>Pseudonocardiales</taxon>
        <taxon>Pseudonocardiaceae</taxon>
        <taxon>Actinokineospora</taxon>
    </lineage>
</organism>
<evidence type="ECO:0000256" key="3">
    <source>
        <dbReference type="ARBA" id="ARBA00022475"/>
    </source>
</evidence>
<feature type="transmembrane region" description="Helical" evidence="8">
    <location>
        <begin position="135"/>
        <end position="153"/>
    </location>
</feature>
<feature type="transmembrane region" description="Helical" evidence="8">
    <location>
        <begin position="254"/>
        <end position="282"/>
    </location>
</feature>
<evidence type="ECO:0000313" key="10">
    <source>
        <dbReference type="EMBL" id="MBC6447220.1"/>
    </source>
</evidence>
<dbReference type="SUPFAM" id="SSF103473">
    <property type="entry name" value="MFS general substrate transporter"/>
    <property type="match status" value="1"/>
</dbReference>
<dbReference type="Gene3D" id="1.20.1250.20">
    <property type="entry name" value="MFS general substrate transporter like domains"/>
    <property type="match status" value="1"/>
</dbReference>
<accession>A0ABR7L3G6</accession>
<feature type="transmembrane region" description="Helical" evidence="8">
    <location>
        <begin position="411"/>
        <end position="430"/>
    </location>
</feature>
<dbReference type="Pfam" id="PF05977">
    <property type="entry name" value="MFS_3"/>
    <property type="match status" value="1"/>
</dbReference>
<protein>
    <submittedName>
        <fullName evidence="10">MFS transporter</fullName>
    </submittedName>
</protein>
<keyword evidence="4 8" id="KW-0812">Transmembrane</keyword>
<feature type="transmembrane region" description="Helical" evidence="8">
    <location>
        <begin position="111"/>
        <end position="129"/>
    </location>
</feature>
<dbReference type="InterPro" id="IPR020846">
    <property type="entry name" value="MFS_dom"/>
</dbReference>
<evidence type="ECO:0000256" key="7">
    <source>
        <dbReference type="SAM" id="MobiDB-lite"/>
    </source>
</evidence>
<proteinExistence type="predicted"/>
<evidence type="ECO:0000256" key="8">
    <source>
        <dbReference type="SAM" id="Phobius"/>
    </source>
</evidence>
<dbReference type="PANTHER" id="PTHR23513">
    <property type="entry name" value="INTEGRAL MEMBRANE EFFLUX PROTEIN-RELATED"/>
    <property type="match status" value="1"/>
</dbReference>
<sequence>MRAHAGDTREQQSERASPLPTPRQRPDPAPPALAGTFSSLRIRNYRLFAAGNLASNLGTWMQRIAQDWLVLVLSGHNPVALGIAAALQFAPTILLSLWAGVLADRLDKRKLLVGVQLGVAACALVLGVLDVTGLVEVWHVYILCFVVGVFFAIEVPVRQSFVAEIVGRSQVTNAIALNSTGFNLARVVGPAIAGLMIVLIGTGWLFIANAVLTLAVVAGLVRMRTAELHRTPKIPRQRGQLMAGLRYVRKRPDIMTVMVLVFFVSTFGMTFFVTLAVVAANVFGKDAAGYGVLSTALAVGTLAGALLAARRSSNGRPRTRLLLGAAFAFGVLEVVVGLMPTYTAFAIALFPVGLALMTFMTTANATVQLAVAPEMRGRVMGLYMLVFLGGNPVGAPMVGWMAQQWGARSPLYIGGSIAALTAVACGVFLVRRGGVRLPAPKWRRQRVMRRK</sequence>
<feature type="transmembrane region" description="Helical" evidence="8">
    <location>
        <begin position="191"/>
        <end position="221"/>
    </location>
</feature>
<feature type="transmembrane region" description="Helical" evidence="8">
    <location>
        <begin position="79"/>
        <end position="99"/>
    </location>
</feature>
<evidence type="ECO:0000256" key="6">
    <source>
        <dbReference type="ARBA" id="ARBA00023136"/>
    </source>
</evidence>
<dbReference type="InterPro" id="IPR036259">
    <property type="entry name" value="MFS_trans_sf"/>
</dbReference>
<feature type="region of interest" description="Disordered" evidence="7">
    <location>
        <begin position="1"/>
        <end position="31"/>
    </location>
</feature>
<evidence type="ECO:0000256" key="1">
    <source>
        <dbReference type="ARBA" id="ARBA00004651"/>
    </source>
</evidence>
<keyword evidence="5 8" id="KW-1133">Transmembrane helix</keyword>
<evidence type="ECO:0000256" key="5">
    <source>
        <dbReference type="ARBA" id="ARBA00022989"/>
    </source>
</evidence>
<feature type="transmembrane region" description="Helical" evidence="8">
    <location>
        <begin position="288"/>
        <end position="309"/>
    </location>
</feature>
<feature type="compositionally biased region" description="Basic and acidic residues" evidence="7">
    <location>
        <begin position="1"/>
        <end position="13"/>
    </location>
</feature>
<comment type="subcellular location">
    <subcellularLocation>
        <location evidence="1">Cell membrane</location>
        <topology evidence="1">Multi-pass membrane protein</topology>
    </subcellularLocation>
</comment>
<comment type="caution">
    <text evidence="10">The sequence shown here is derived from an EMBL/GenBank/DDBJ whole genome shotgun (WGS) entry which is preliminary data.</text>
</comment>
<gene>
    <name evidence="10" type="ORF">GPZ80_08550</name>
</gene>
<keyword evidence="11" id="KW-1185">Reference proteome</keyword>
<dbReference type="CDD" id="cd06173">
    <property type="entry name" value="MFS_MefA_like"/>
    <property type="match status" value="1"/>
</dbReference>
<dbReference type="EMBL" id="JABVED010000003">
    <property type="protein sequence ID" value="MBC6447220.1"/>
    <property type="molecule type" value="Genomic_DNA"/>
</dbReference>
<feature type="transmembrane region" description="Helical" evidence="8">
    <location>
        <begin position="345"/>
        <end position="367"/>
    </location>
</feature>
<feature type="domain" description="Major facilitator superfamily (MFS) profile" evidence="9">
    <location>
        <begin position="254"/>
        <end position="451"/>
    </location>
</feature>
<dbReference type="PROSITE" id="PS50850">
    <property type="entry name" value="MFS"/>
    <property type="match status" value="1"/>
</dbReference>
<dbReference type="Proteomes" id="UP000734823">
    <property type="component" value="Unassembled WGS sequence"/>
</dbReference>